<name>A0ABW7CYC4_9GAMM</name>
<evidence type="ECO:0000313" key="1">
    <source>
        <dbReference type="EMBL" id="MFG6109734.1"/>
    </source>
</evidence>
<dbReference type="RefSeq" id="WP_394163536.1">
    <property type="nucleotide sequence ID" value="NZ_JBHGCJ010000007.1"/>
</dbReference>
<accession>A0ABW7CYC4</accession>
<sequence length="47" mass="4783">MQLKSITAIGMDMAISTDINSPALLHRSGTDALAEAGLLGENLGGVK</sequence>
<reference evidence="1 2" key="1">
    <citation type="submission" date="2024-09" db="EMBL/GenBank/DDBJ databases">
        <authorList>
            <consortium name="All-Russian atlas of soil microorganisms"/>
            <consortium name="as a basis for the search for new antimicrobial producers and enzymes with unique properties"/>
            <person name="Sokolova E.A."/>
            <person name="Voronina E.N."/>
        </authorList>
    </citation>
    <scope>NUCLEOTIDE SEQUENCE [LARGE SCALE GENOMIC DNA]</scope>
    <source>
        <strain evidence="1 2">AF-22b-331.1</strain>
    </source>
</reference>
<comment type="caution">
    <text evidence="1">The sequence shown here is derived from an EMBL/GenBank/DDBJ whole genome shotgun (WGS) entry which is preliminary data.</text>
</comment>
<keyword evidence="2" id="KW-1185">Reference proteome</keyword>
<organism evidence="1 2">
    <name type="scientific">Stenotrophomonas nematodicola</name>
    <dbReference type="NCBI Taxonomy" id="2656746"/>
    <lineage>
        <taxon>Bacteria</taxon>
        <taxon>Pseudomonadati</taxon>
        <taxon>Pseudomonadota</taxon>
        <taxon>Gammaproteobacteria</taxon>
        <taxon>Lysobacterales</taxon>
        <taxon>Lysobacteraceae</taxon>
        <taxon>Stenotrophomonas</taxon>
    </lineage>
</organism>
<proteinExistence type="predicted"/>
<gene>
    <name evidence="1" type="ORF">ACEU0G_003753</name>
</gene>
<protein>
    <submittedName>
        <fullName evidence="1">Uncharacterized protein</fullName>
    </submittedName>
</protein>
<dbReference type="EMBL" id="JBHGCJ010000007">
    <property type="protein sequence ID" value="MFG6109734.1"/>
    <property type="molecule type" value="Genomic_DNA"/>
</dbReference>
<dbReference type="Proteomes" id="UP001605261">
    <property type="component" value="Unassembled WGS sequence"/>
</dbReference>
<evidence type="ECO:0000313" key="2">
    <source>
        <dbReference type="Proteomes" id="UP001605261"/>
    </source>
</evidence>